<feature type="compositionally biased region" description="Basic residues" evidence="1">
    <location>
        <begin position="214"/>
        <end position="225"/>
    </location>
</feature>
<dbReference type="EMBL" id="MU801902">
    <property type="protein sequence ID" value="KAJ3988988.1"/>
    <property type="molecule type" value="Genomic_DNA"/>
</dbReference>
<dbReference type="Gene3D" id="1.20.58.2130">
    <property type="match status" value="1"/>
</dbReference>
<reference evidence="3" key="1">
    <citation type="submission" date="2022-08" db="EMBL/GenBank/DDBJ databases">
        <authorList>
            <consortium name="DOE Joint Genome Institute"/>
            <person name="Min B."/>
            <person name="Riley R."/>
            <person name="Sierra-Patev S."/>
            <person name="Naranjo-Ortiz M."/>
            <person name="Looney B."/>
            <person name="Konkel Z."/>
            <person name="Slot J.C."/>
            <person name="Sakamoto Y."/>
            <person name="Steenwyk J.L."/>
            <person name="Rokas A."/>
            <person name="Carro J."/>
            <person name="Camarero S."/>
            <person name="Ferreira P."/>
            <person name="Molpeceres G."/>
            <person name="Ruiz-Duenas F.J."/>
            <person name="Serrano A."/>
            <person name="Henrissat B."/>
            <person name="Drula E."/>
            <person name="Hughes K.W."/>
            <person name="Mata J.L."/>
            <person name="Ishikawa N.K."/>
            <person name="Vargas-Isla R."/>
            <person name="Ushijima S."/>
            <person name="Smith C.A."/>
            <person name="Ahrendt S."/>
            <person name="Andreopoulos W."/>
            <person name="He G."/>
            <person name="Labutti K."/>
            <person name="Lipzen A."/>
            <person name="Ng V."/>
            <person name="Sandor L."/>
            <person name="Barry K."/>
            <person name="Martinez A.T."/>
            <person name="Xiao Y."/>
            <person name="Gibbons J.G."/>
            <person name="Terashima K."/>
            <person name="Hibbett D.S."/>
            <person name="Grigoriev I.V."/>
        </authorList>
    </citation>
    <scope>NUCLEOTIDE SEQUENCE</scope>
    <source>
        <strain evidence="3">TFB7829</strain>
    </source>
</reference>
<feature type="domain" description="DNA replication regulator Sld3 C-terminal" evidence="2">
    <location>
        <begin position="70"/>
        <end position="502"/>
    </location>
</feature>
<feature type="compositionally biased region" description="Basic and acidic residues" evidence="1">
    <location>
        <begin position="136"/>
        <end position="149"/>
    </location>
</feature>
<feature type="region of interest" description="Disordered" evidence="1">
    <location>
        <begin position="202"/>
        <end position="226"/>
    </location>
</feature>
<feature type="region of interest" description="Disordered" evidence="1">
    <location>
        <begin position="301"/>
        <end position="407"/>
    </location>
</feature>
<dbReference type="InterPro" id="IPR013948">
    <property type="entry name" value="DNA_replication_reg_Sld3_C"/>
</dbReference>
<protein>
    <submittedName>
        <fullName evidence="3">DNA replication regulator SLD3-domain-containing protein</fullName>
    </submittedName>
</protein>
<feature type="region of interest" description="Disordered" evidence="1">
    <location>
        <begin position="517"/>
        <end position="538"/>
    </location>
</feature>
<feature type="compositionally biased region" description="Polar residues" evidence="1">
    <location>
        <begin position="517"/>
        <end position="535"/>
    </location>
</feature>
<evidence type="ECO:0000256" key="1">
    <source>
        <dbReference type="SAM" id="MobiDB-lite"/>
    </source>
</evidence>
<proteinExistence type="predicted"/>
<organism evidence="3 4">
    <name type="scientific">Lentinula detonsa</name>
    <dbReference type="NCBI Taxonomy" id="2804962"/>
    <lineage>
        <taxon>Eukaryota</taxon>
        <taxon>Fungi</taxon>
        <taxon>Dikarya</taxon>
        <taxon>Basidiomycota</taxon>
        <taxon>Agaricomycotina</taxon>
        <taxon>Agaricomycetes</taxon>
        <taxon>Agaricomycetidae</taxon>
        <taxon>Agaricales</taxon>
        <taxon>Marasmiineae</taxon>
        <taxon>Omphalotaceae</taxon>
        <taxon>Lentinula</taxon>
    </lineage>
</organism>
<evidence type="ECO:0000313" key="3">
    <source>
        <dbReference type="EMBL" id="KAJ3988988.1"/>
    </source>
</evidence>
<feature type="compositionally biased region" description="Polar residues" evidence="1">
    <location>
        <begin position="150"/>
        <end position="160"/>
    </location>
</feature>
<name>A0AA38Q8N0_9AGAR</name>
<dbReference type="Proteomes" id="UP001163850">
    <property type="component" value="Unassembled WGS sequence"/>
</dbReference>
<feature type="compositionally biased region" description="Basic and acidic residues" evidence="1">
    <location>
        <begin position="362"/>
        <end position="383"/>
    </location>
</feature>
<evidence type="ECO:0000313" key="4">
    <source>
        <dbReference type="Proteomes" id="UP001163850"/>
    </source>
</evidence>
<sequence>MTSCISCLPRTIDLKPRIKWSTSQEKSVNREYPFTDLNNETPEQFVVRNYLQFLWLPESLMPLDLLVASLRRVQVASTSTDSLSSPHPLHALLDPILLTARTAANKYQTELPRILDNSGGAGEIEETMMWFVLSSEKPHESQHERERTRTNSGSSVNSAQSVESPVWLDEKWRASWIRRMERREVQIQILIHLLILSLPGPLPPRPDSPEMSSVKRRKRPRKKTARITTPEERLEAFMDKLSMWQLMGDLEDANGKTRATDKANNELDWIQLFCSNIVVPLFESTLPTLCELLRSKVFPNSPFSDDEDEHQDSPLTNPGSASSPPPQPPLKRTRLATSDVVSEVPTRHTSPALSTSSTSSARDQKRGMSHQDSRQRSALERNRSRSLSVSLAEEAEEKHKAKKTVMDSNKGRVLSREVSMSFKTKSKPLDKTNVSAATSFLVFDTRRLESETKVIKREPSMNEAETVLVEATPMKPIRTVSMSQTQMKGPSLSTSLFPRTSSMLSAVGEEEIWDPLGSSSPDILSLTPTRGIGSTRSEEEAHIYGVEEEDWVVNTPTKAGRKRASIDPFTE</sequence>
<feature type="region of interest" description="Disordered" evidence="1">
    <location>
        <begin position="136"/>
        <end position="160"/>
    </location>
</feature>
<evidence type="ECO:0000259" key="2">
    <source>
        <dbReference type="Pfam" id="PF08639"/>
    </source>
</evidence>
<comment type="caution">
    <text evidence="3">The sequence shown here is derived from an EMBL/GenBank/DDBJ whole genome shotgun (WGS) entry which is preliminary data.</text>
</comment>
<accession>A0AA38Q8N0</accession>
<dbReference type="Pfam" id="PF08639">
    <property type="entry name" value="Sld3_STD"/>
    <property type="match status" value="1"/>
</dbReference>
<gene>
    <name evidence="3" type="ORF">F5890DRAFT_1470998</name>
</gene>
<dbReference type="AlphaFoldDB" id="A0AA38Q8N0"/>